<evidence type="ECO:0000313" key="2">
    <source>
        <dbReference type="EMBL" id="MEQ2227132.1"/>
    </source>
</evidence>
<accession>A0ABV0T2M3</accession>
<evidence type="ECO:0000256" key="1">
    <source>
        <dbReference type="SAM" id="MobiDB-lite"/>
    </source>
</evidence>
<dbReference type="EMBL" id="JAHRIQ010017883">
    <property type="protein sequence ID" value="MEQ2227132.1"/>
    <property type="molecule type" value="Genomic_DNA"/>
</dbReference>
<feature type="region of interest" description="Disordered" evidence="1">
    <location>
        <begin position="87"/>
        <end position="128"/>
    </location>
</feature>
<proteinExistence type="predicted"/>
<organism evidence="2 3">
    <name type="scientific">Ilyodon furcidens</name>
    <name type="common">goldbreast splitfin</name>
    <dbReference type="NCBI Taxonomy" id="33524"/>
    <lineage>
        <taxon>Eukaryota</taxon>
        <taxon>Metazoa</taxon>
        <taxon>Chordata</taxon>
        <taxon>Craniata</taxon>
        <taxon>Vertebrata</taxon>
        <taxon>Euteleostomi</taxon>
        <taxon>Actinopterygii</taxon>
        <taxon>Neopterygii</taxon>
        <taxon>Teleostei</taxon>
        <taxon>Neoteleostei</taxon>
        <taxon>Acanthomorphata</taxon>
        <taxon>Ovalentaria</taxon>
        <taxon>Atherinomorphae</taxon>
        <taxon>Cyprinodontiformes</taxon>
        <taxon>Goodeidae</taxon>
        <taxon>Ilyodon</taxon>
    </lineage>
</organism>
<reference evidence="2 3" key="1">
    <citation type="submission" date="2021-06" db="EMBL/GenBank/DDBJ databases">
        <authorList>
            <person name="Palmer J.M."/>
        </authorList>
    </citation>
    <scope>NUCLEOTIDE SEQUENCE [LARGE SCALE GENOMIC DNA]</scope>
    <source>
        <strain evidence="3">if_2019</strain>
        <tissue evidence="2">Muscle</tissue>
    </source>
</reference>
<comment type="caution">
    <text evidence="2">The sequence shown here is derived from an EMBL/GenBank/DDBJ whole genome shotgun (WGS) entry which is preliminary data.</text>
</comment>
<gene>
    <name evidence="2" type="ORF">ILYODFUR_034624</name>
</gene>
<dbReference type="Proteomes" id="UP001482620">
    <property type="component" value="Unassembled WGS sequence"/>
</dbReference>
<feature type="region of interest" description="Disordered" evidence="1">
    <location>
        <begin position="37"/>
        <end position="56"/>
    </location>
</feature>
<name>A0ABV0T2M3_9TELE</name>
<evidence type="ECO:0000313" key="3">
    <source>
        <dbReference type="Proteomes" id="UP001482620"/>
    </source>
</evidence>
<sequence>MTSLGATDSGPCIFRIPSSLSVTLRLFPYSCRNDVTVEQASSHRAPRPSHEPSGSILQDSFAPLAFWKNLRACRRTVRSDAIRLVLNSSPTNQSAENQSAENQSAENQSAENQSAENQSAENQSAGQK</sequence>
<protein>
    <submittedName>
        <fullName evidence="2">Uncharacterized protein</fullName>
    </submittedName>
</protein>
<keyword evidence="3" id="KW-1185">Reference proteome</keyword>